<reference evidence="10" key="1">
    <citation type="journal article" date="2019" name="Int. J. Syst. Evol. Microbiol.">
        <title>The Global Catalogue of Microorganisms (GCM) 10K type strain sequencing project: providing services to taxonomists for standard genome sequencing and annotation.</title>
        <authorList>
            <consortium name="The Broad Institute Genomics Platform"/>
            <consortium name="The Broad Institute Genome Sequencing Center for Infectious Disease"/>
            <person name="Wu L."/>
            <person name="Ma J."/>
        </authorList>
    </citation>
    <scope>NUCLEOTIDE SEQUENCE [LARGE SCALE GENOMIC DNA]</scope>
    <source>
        <strain evidence="10">JCM 17906</strain>
    </source>
</reference>
<dbReference type="Proteomes" id="UP001501598">
    <property type="component" value="Unassembled WGS sequence"/>
</dbReference>
<evidence type="ECO:0000256" key="2">
    <source>
        <dbReference type="ARBA" id="ARBA00022448"/>
    </source>
</evidence>
<keyword evidence="4 7" id="KW-0812">Transmembrane</keyword>
<evidence type="ECO:0000256" key="6">
    <source>
        <dbReference type="ARBA" id="ARBA00023136"/>
    </source>
</evidence>
<evidence type="ECO:0000256" key="3">
    <source>
        <dbReference type="ARBA" id="ARBA00022475"/>
    </source>
</evidence>
<dbReference type="EMBL" id="BAABGT010000083">
    <property type="protein sequence ID" value="GAA4554530.1"/>
    <property type="molecule type" value="Genomic_DNA"/>
</dbReference>
<keyword evidence="5 7" id="KW-1133">Transmembrane helix</keyword>
<evidence type="ECO:0000256" key="5">
    <source>
        <dbReference type="ARBA" id="ARBA00022989"/>
    </source>
</evidence>
<feature type="transmembrane region" description="Helical" evidence="7">
    <location>
        <begin position="21"/>
        <end position="40"/>
    </location>
</feature>
<dbReference type="RefSeq" id="WP_345424124.1">
    <property type="nucleotide sequence ID" value="NZ_BAABGT010000083.1"/>
</dbReference>
<name>A0ABP8RZ30_9PSEU</name>
<keyword evidence="2" id="KW-0813">Transport</keyword>
<feature type="transmembrane region" description="Helical" evidence="7">
    <location>
        <begin position="141"/>
        <end position="166"/>
    </location>
</feature>
<dbReference type="Pfam" id="PF04290">
    <property type="entry name" value="DctQ"/>
    <property type="match status" value="1"/>
</dbReference>
<comment type="caution">
    <text evidence="9">The sequence shown here is derived from an EMBL/GenBank/DDBJ whole genome shotgun (WGS) entry which is preliminary data.</text>
</comment>
<evidence type="ECO:0000313" key="10">
    <source>
        <dbReference type="Proteomes" id="UP001501598"/>
    </source>
</evidence>
<evidence type="ECO:0000256" key="1">
    <source>
        <dbReference type="ARBA" id="ARBA00004651"/>
    </source>
</evidence>
<evidence type="ECO:0000259" key="8">
    <source>
        <dbReference type="Pfam" id="PF04290"/>
    </source>
</evidence>
<evidence type="ECO:0000256" key="4">
    <source>
        <dbReference type="ARBA" id="ARBA00022692"/>
    </source>
</evidence>
<protein>
    <recommendedName>
        <fullName evidence="8">Tripartite ATP-independent periplasmic transporters DctQ component domain-containing protein</fullName>
    </recommendedName>
</protein>
<keyword evidence="6 7" id="KW-0472">Membrane</keyword>
<comment type="subcellular location">
    <subcellularLocation>
        <location evidence="1">Cell membrane</location>
        <topology evidence="1">Multi-pass membrane protein</topology>
    </subcellularLocation>
</comment>
<gene>
    <name evidence="9" type="ORF">GCM10023175_52640</name>
</gene>
<accession>A0ABP8RZ30</accession>
<sequence>MTEHSPRTVADGAVLSLVRRMAHAAATVAGAAVVAMAVLVTLDVVMRWVANRPVEGTLDIVGQWLMPAAGLLCVGLVQINGQHVRVTLVFDNADAGLRRAAAAVCEVASVVMLLWMAYLAIGEAVDSVSNGERSTVVGWLPFWPGHVAVAVALVIATCCAIARLYAVVLRPDLLPEPEPEAVA</sequence>
<feature type="domain" description="Tripartite ATP-independent periplasmic transporters DctQ component" evidence="8">
    <location>
        <begin position="36"/>
        <end position="167"/>
    </location>
</feature>
<feature type="transmembrane region" description="Helical" evidence="7">
    <location>
        <begin position="60"/>
        <end position="79"/>
    </location>
</feature>
<evidence type="ECO:0000313" key="9">
    <source>
        <dbReference type="EMBL" id="GAA4554530.1"/>
    </source>
</evidence>
<keyword evidence="10" id="KW-1185">Reference proteome</keyword>
<dbReference type="InterPro" id="IPR055348">
    <property type="entry name" value="DctQ"/>
</dbReference>
<organism evidence="9 10">
    <name type="scientific">Pseudonocardia xishanensis</name>
    <dbReference type="NCBI Taxonomy" id="630995"/>
    <lineage>
        <taxon>Bacteria</taxon>
        <taxon>Bacillati</taxon>
        <taxon>Actinomycetota</taxon>
        <taxon>Actinomycetes</taxon>
        <taxon>Pseudonocardiales</taxon>
        <taxon>Pseudonocardiaceae</taxon>
        <taxon>Pseudonocardia</taxon>
    </lineage>
</organism>
<evidence type="ECO:0000256" key="7">
    <source>
        <dbReference type="SAM" id="Phobius"/>
    </source>
</evidence>
<keyword evidence="3" id="KW-1003">Cell membrane</keyword>
<feature type="transmembrane region" description="Helical" evidence="7">
    <location>
        <begin position="100"/>
        <end position="121"/>
    </location>
</feature>
<proteinExistence type="predicted"/>